<evidence type="ECO:0000313" key="1">
    <source>
        <dbReference type="EMBL" id="KAG6963299.1"/>
    </source>
</evidence>
<dbReference type="Proteomes" id="UP000709295">
    <property type="component" value="Unassembled WGS sequence"/>
</dbReference>
<sequence>MLRKHLVSGPYLLPFKTSYPLHRSHSLGKRYKKVVPVIQGFGLPFVTDNSPRAIIYKRAILSLVLFKPFRTITDLIDTGVDCEDQWLDSHARWKRTRSEFYCQNHETYGYLFLG</sequence>
<protein>
    <submittedName>
        <fullName evidence="1">Uncharacterized protein</fullName>
    </submittedName>
</protein>
<dbReference type="EMBL" id="JAENGY010000423">
    <property type="protein sequence ID" value="KAG6963299.1"/>
    <property type="molecule type" value="Genomic_DNA"/>
</dbReference>
<gene>
    <name evidence="1" type="ORF">JG688_00008208</name>
</gene>
<organism evidence="1 2">
    <name type="scientific">Phytophthora aleatoria</name>
    <dbReference type="NCBI Taxonomy" id="2496075"/>
    <lineage>
        <taxon>Eukaryota</taxon>
        <taxon>Sar</taxon>
        <taxon>Stramenopiles</taxon>
        <taxon>Oomycota</taxon>
        <taxon>Peronosporomycetes</taxon>
        <taxon>Peronosporales</taxon>
        <taxon>Peronosporaceae</taxon>
        <taxon>Phytophthora</taxon>
    </lineage>
</organism>
<accession>A0A8J5IYS3</accession>
<reference evidence="1" key="1">
    <citation type="submission" date="2021-01" db="EMBL/GenBank/DDBJ databases">
        <title>Phytophthora aleatoria, a newly-described species from Pinus radiata is distinct from Phytophthora cactorum isolates based on comparative genomics.</title>
        <authorList>
            <person name="Mcdougal R."/>
            <person name="Panda P."/>
            <person name="Williams N."/>
            <person name="Studholme D.J."/>
        </authorList>
    </citation>
    <scope>NUCLEOTIDE SEQUENCE</scope>
    <source>
        <strain evidence="1">NZFS 4037</strain>
    </source>
</reference>
<name>A0A8J5IYS3_9STRA</name>
<dbReference type="AlphaFoldDB" id="A0A8J5IYS3"/>
<proteinExistence type="predicted"/>
<keyword evidence="2" id="KW-1185">Reference proteome</keyword>
<comment type="caution">
    <text evidence="1">The sequence shown here is derived from an EMBL/GenBank/DDBJ whole genome shotgun (WGS) entry which is preliminary data.</text>
</comment>
<evidence type="ECO:0000313" key="2">
    <source>
        <dbReference type="Proteomes" id="UP000709295"/>
    </source>
</evidence>